<organism evidence="6">
    <name type="scientific">marine metagenome</name>
    <dbReference type="NCBI Taxonomy" id="408172"/>
    <lineage>
        <taxon>unclassified sequences</taxon>
        <taxon>metagenomes</taxon>
        <taxon>ecological metagenomes</taxon>
    </lineage>
</organism>
<evidence type="ECO:0000313" key="6">
    <source>
        <dbReference type="EMBL" id="SVC84045.1"/>
    </source>
</evidence>
<accession>A0A382QGN1</accession>
<dbReference type="EMBL" id="UINC01114029">
    <property type="protein sequence ID" value="SVC84045.1"/>
    <property type="molecule type" value="Genomic_DNA"/>
</dbReference>
<dbReference type="AlphaFoldDB" id="A0A382QGN1"/>
<sequence length="179" mass="18156">MRYIRLTSVLLLATCGDGGTMPTTPATSVATSITLSATSLSFSASGEQQQLSATVKDQNNATMSGASVTWATSDAAVATVSSTGLVTSVANGIATITATSGSLTATASVTVQLDVTGQYYVAVGGVPRYLLSLNQTETSVTFSLEREGTSLTGTGTIDGRNVSLTTEEDAPVDLTLSLE</sequence>
<reference evidence="6" key="1">
    <citation type="submission" date="2018-05" db="EMBL/GenBank/DDBJ databases">
        <authorList>
            <person name="Lanie J.A."/>
            <person name="Ng W.-L."/>
            <person name="Kazmierczak K.M."/>
            <person name="Andrzejewski T.M."/>
            <person name="Davidsen T.M."/>
            <person name="Wayne K.J."/>
            <person name="Tettelin H."/>
            <person name="Glass J.I."/>
            <person name="Rusch D."/>
            <person name="Podicherti R."/>
            <person name="Tsui H.-C.T."/>
            <person name="Winkler M.E."/>
        </authorList>
    </citation>
    <scope>NUCLEOTIDE SEQUENCE</scope>
</reference>
<gene>
    <name evidence="6" type="ORF">METZ01_LOCUS336899</name>
</gene>
<evidence type="ECO:0000256" key="1">
    <source>
        <dbReference type="ARBA" id="ARBA00017346"/>
    </source>
</evidence>
<dbReference type="Gene3D" id="2.60.40.1080">
    <property type="match status" value="1"/>
</dbReference>
<feature type="domain" description="Big-1" evidence="5">
    <location>
        <begin position="32"/>
        <end position="121"/>
    </location>
</feature>
<dbReference type="InterPro" id="IPR008964">
    <property type="entry name" value="Invasin/intimin_cell_adhesion"/>
</dbReference>
<keyword evidence="2" id="KW-0843">Virulence</keyword>
<keyword evidence="3" id="KW-1015">Disulfide bond</keyword>
<dbReference type="InterPro" id="IPR003344">
    <property type="entry name" value="Big_1_dom"/>
</dbReference>
<proteinExistence type="predicted"/>
<dbReference type="InterPro" id="IPR003343">
    <property type="entry name" value="Big_2"/>
</dbReference>
<dbReference type="PROSITE" id="PS51127">
    <property type="entry name" value="BIG1"/>
    <property type="match status" value="1"/>
</dbReference>
<feature type="non-terminal residue" evidence="6">
    <location>
        <position position="179"/>
    </location>
</feature>
<protein>
    <recommendedName>
        <fullName evidence="1">Intimin</fullName>
    </recommendedName>
    <alternativeName>
        <fullName evidence="4">Attaching and effacing protein</fullName>
    </alternativeName>
</protein>
<name>A0A382QGN1_9ZZZZ</name>
<dbReference type="SUPFAM" id="SSF49373">
    <property type="entry name" value="Invasin/intimin cell-adhesion fragments"/>
    <property type="match status" value="1"/>
</dbReference>
<dbReference type="Pfam" id="PF02368">
    <property type="entry name" value="Big_2"/>
    <property type="match status" value="1"/>
</dbReference>
<evidence type="ECO:0000259" key="5">
    <source>
        <dbReference type="PROSITE" id="PS51127"/>
    </source>
</evidence>
<dbReference type="SMART" id="SM00635">
    <property type="entry name" value="BID_2"/>
    <property type="match status" value="1"/>
</dbReference>
<evidence type="ECO:0000256" key="3">
    <source>
        <dbReference type="ARBA" id="ARBA00023157"/>
    </source>
</evidence>
<evidence type="ECO:0000256" key="4">
    <source>
        <dbReference type="ARBA" id="ARBA00029955"/>
    </source>
</evidence>
<evidence type="ECO:0000256" key="2">
    <source>
        <dbReference type="ARBA" id="ARBA00023026"/>
    </source>
</evidence>